<dbReference type="RefSeq" id="WP_166257320.1">
    <property type="nucleotide sequence ID" value="NZ_JAAMOW010000006.1"/>
</dbReference>
<gene>
    <name evidence="5" type="ORF">G7Y85_12395</name>
</gene>
<keyword evidence="6" id="KW-1185">Reference proteome</keyword>
<dbReference type="GO" id="GO:0008714">
    <property type="term" value="F:AMP nucleosidase activity"/>
    <property type="evidence" value="ECO:0007669"/>
    <property type="project" value="UniProtKB-EC"/>
</dbReference>
<evidence type="ECO:0000256" key="3">
    <source>
        <dbReference type="RuleBase" id="RU363015"/>
    </source>
</evidence>
<name>A0A6M2BTL4_9GAMM</name>
<dbReference type="EMBL" id="JAAMOW010000006">
    <property type="protein sequence ID" value="NGY05565.1"/>
    <property type="molecule type" value="Genomic_DNA"/>
</dbReference>
<reference evidence="5 6" key="1">
    <citation type="journal article" date="2014" name="Int. J. Syst. Evol. Microbiol.">
        <title>Solimonas terrae sp. nov., isolated from soil.</title>
        <authorList>
            <person name="Kim S.J."/>
            <person name="Moon J.Y."/>
            <person name="Weon H.Y."/>
            <person name="Ahn J.H."/>
            <person name="Chen W.M."/>
            <person name="Kwon S.W."/>
        </authorList>
    </citation>
    <scope>NUCLEOTIDE SEQUENCE [LARGE SCALE GENOMIC DNA]</scope>
    <source>
        <strain evidence="5 6">KIS83-12</strain>
    </source>
</reference>
<evidence type="ECO:0000313" key="5">
    <source>
        <dbReference type="EMBL" id="NGY05565.1"/>
    </source>
</evidence>
<dbReference type="SUPFAM" id="SSF102405">
    <property type="entry name" value="MCP/YpsA-like"/>
    <property type="match status" value="1"/>
</dbReference>
<accession>A0A6M2BTL4</accession>
<organism evidence="5 6">
    <name type="scientific">Solimonas terrae</name>
    <dbReference type="NCBI Taxonomy" id="1396819"/>
    <lineage>
        <taxon>Bacteria</taxon>
        <taxon>Pseudomonadati</taxon>
        <taxon>Pseudomonadota</taxon>
        <taxon>Gammaproteobacteria</taxon>
        <taxon>Nevskiales</taxon>
        <taxon>Nevskiaceae</taxon>
        <taxon>Solimonas</taxon>
    </lineage>
</organism>
<protein>
    <recommendedName>
        <fullName evidence="3">Cytokinin riboside 5'-monophosphate phosphoribohydrolase</fullName>
        <ecNumber evidence="3">3.2.2.n1</ecNumber>
    </recommendedName>
</protein>
<comment type="catalytic activity">
    <reaction evidence="1">
        <text>AMP + H2O = D-ribose 5-phosphate + adenine</text>
        <dbReference type="Rhea" id="RHEA:20129"/>
        <dbReference type="ChEBI" id="CHEBI:15377"/>
        <dbReference type="ChEBI" id="CHEBI:16708"/>
        <dbReference type="ChEBI" id="CHEBI:78346"/>
        <dbReference type="ChEBI" id="CHEBI:456215"/>
        <dbReference type="EC" id="3.2.2.4"/>
    </reaction>
</comment>
<dbReference type="AlphaFoldDB" id="A0A6M2BTL4"/>
<dbReference type="Pfam" id="PF03641">
    <property type="entry name" value="Lysine_decarbox"/>
    <property type="match status" value="1"/>
</dbReference>
<comment type="similarity">
    <text evidence="2 3">Belongs to the LOG family.</text>
</comment>
<keyword evidence="3" id="KW-0203">Cytokinin biosynthesis</keyword>
<evidence type="ECO:0000256" key="4">
    <source>
        <dbReference type="SAM" id="SignalP"/>
    </source>
</evidence>
<keyword evidence="3" id="KW-0378">Hydrolase</keyword>
<dbReference type="PANTHER" id="PTHR31223:SF70">
    <property type="entry name" value="LOG FAMILY PROTEIN YJL055W"/>
    <property type="match status" value="1"/>
</dbReference>
<feature type="signal peptide" evidence="4">
    <location>
        <begin position="1"/>
        <end position="18"/>
    </location>
</feature>
<dbReference type="GO" id="GO:0005829">
    <property type="term" value="C:cytosol"/>
    <property type="evidence" value="ECO:0007669"/>
    <property type="project" value="TreeGrafter"/>
</dbReference>
<proteinExistence type="inferred from homology"/>
<feature type="chain" id="PRO_5026717223" description="Cytokinin riboside 5'-monophosphate phosphoribohydrolase" evidence="4">
    <location>
        <begin position="19"/>
        <end position="181"/>
    </location>
</feature>
<dbReference type="Gene3D" id="3.40.50.450">
    <property type="match status" value="1"/>
</dbReference>
<dbReference type="PANTHER" id="PTHR31223">
    <property type="entry name" value="LOG FAMILY PROTEIN YJL055W"/>
    <property type="match status" value="1"/>
</dbReference>
<dbReference type="InterPro" id="IPR031100">
    <property type="entry name" value="LOG_fam"/>
</dbReference>
<sequence>MRICVYCGSSAGARPLHAAAAARLGAELADADIAIVYGGASVGLMGALADAALARGGEVIGVMPRALADRELAHDGLSQLHLVDSMHERKALMAQLADAFVALPGGLGTLEELFEIWTWARLGQHRKPCAMLNVDGYYDGLLGFLDHAVGEGFIRAEHRAGLLVAHDSDSLVTGIRAALAV</sequence>
<comment type="caution">
    <text evidence="5">The sequence shown here is derived from an EMBL/GenBank/DDBJ whole genome shotgun (WGS) entry which is preliminary data.</text>
</comment>
<keyword evidence="4" id="KW-0732">Signal</keyword>
<dbReference type="InterPro" id="IPR005269">
    <property type="entry name" value="LOG"/>
</dbReference>
<evidence type="ECO:0000256" key="2">
    <source>
        <dbReference type="ARBA" id="ARBA00006763"/>
    </source>
</evidence>
<dbReference type="Proteomes" id="UP000472676">
    <property type="component" value="Unassembled WGS sequence"/>
</dbReference>
<dbReference type="EC" id="3.2.2.n1" evidence="3"/>
<dbReference type="GO" id="GO:0009691">
    <property type="term" value="P:cytokinin biosynthetic process"/>
    <property type="evidence" value="ECO:0007669"/>
    <property type="project" value="UniProtKB-UniRule"/>
</dbReference>
<dbReference type="NCBIfam" id="TIGR00730">
    <property type="entry name" value="Rossman fold protein, TIGR00730 family"/>
    <property type="match status" value="1"/>
</dbReference>
<evidence type="ECO:0000256" key="1">
    <source>
        <dbReference type="ARBA" id="ARBA00000274"/>
    </source>
</evidence>
<evidence type="ECO:0000313" key="6">
    <source>
        <dbReference type="Proteomes" id="UP000472676"/>
    </source>
</evidence>